<dbReference type="Pfam" id="PF04715">
    <property type="entry name" value="Anth_synt_I_N"/>
    <property type="match status" value="1"/>
</dbReference>
<dbReference type="InterPro" id="IPR019999">
    <property type="entry name" value="Anth_synth_I-like"/>
</dbReference>
<dbReference type="InterPro" id="IPR015890">
    <property type="entry name" value="Chorismate_C"/>
</dbReference>
<comment type="caution">
    <text evidence="3">The sequence shown here is derived from an EMBL/GenBank/DDBJ whole genome shotgun (WGS) entry which is preliminary data.</text>
</comment>
<dbReference type="Gene3D" id="3.60.120.10">
    <property type="entry name" value="Anthranilate synthase"/>
    <property type="match status" value="1"/>
</dbReference>
<dbReference type="EMBL" id="VBOS01000197">
    <property type="protein sequence ID" value="TMQ55842.1"/>
    <property type="molecule type" value="Genomic_DNA"/>
</dbReference>
<evidence type="ECO:0000259" key="2">
    <source>
        <dbReference type="Pfam" id="PF04715"/>
    </source>
</evidence>
<accession>A0A538SWW1</accession>
<gene>
    <name evidence="3" type="ORF">E6K72_05890</name>
</gene>
<dbReference type="SUPFAM" id="SSF56322">
    <property type="entry name" value="ADC synthase"/>
    <property type="match status" value="1"/>
</dbReference>
<name>A0A538SWW1_UNCEI</name>
<dbReference type="Pfam" id="PF00425">
    <property type="entry name" value="Chorismate_bind"/>
    <property type="match status" value="1"/>
</dbReference>
<dbReference type="GO" id="GO:0046820">
    <property type="term" value="F:4-amino-4-deoxychorismate synthase activity"/>
    <property type="evidence" value="ECO:0007669"/>
    <property type="project" value="TreeGrafter"/>
</dbReference>
<feature type="domain" description="Chorismate-utilising enzyme C-terminal" evidence="1">
    <location>
        <begin position="190"/>
        <end position="448"/>
    </location>
</feature>
<dbReference type="PANTHER" id="PTHR11236:SF50">
    <property type="entry name" value="AMINODEOXYCHORISMATE SYNTHASE COMPONENT 1"/>
    <property type="match status" value="1"/>
</dbReference>
<evidence type="ECO:0000313" key="4">
    <source>
        <dbReference type="Proteomes" id="UP000317716"/>
    </source>
</evidence>
<proteinExistence type="predicted"/>
<dbReference type="InterPro" id="IPR006805">
    <property type="entry name" value="Anth_synth_I_N"/>
</dbReference>
<protein>
    <submittedName>
        <fullName evidence="3">Anthranilate synthase component I family protein</fullName>
    </submittedName>
</protein>
<reference evidence="3 4" key="1">
    <citation type="journal article" date="2019" name="Nat. Microbiol.">
        <title>Mediterranean grassland soil C-N compound turnover is dependent on rainfall and depth, and is mediated by genomically divergent microorganisms.</title>
        <authorList>
            <person name="Diamond S."/>
            <person name="Andeer P.F."/>
            <person name="Li Z."/>
            <person name="Crits-Christoph A."/>
            <person name="Burstein D."/>
            <person name="Anantharaman K."/>
            <person name="Lane K.R."/>
            <person name="Thomas B.C."/>
            <person name="Pan C."/>
            <person name="Northen T.R."/>
            <person name="Banfield J.F."/>
        </authorList>
    </citation>
    <scope>NUCLEOTIDE SEQUENCE [LARGE SCALE GENOMIC DNA]</scope>
    <source>
        <strain evidence="3">WS_2</strain>
    </source>
</reference>
<dbReference type="GO" id="GO:0000162">
    <property type="term" value="P:L-tryptophan biosynthetic process"/>
    <property type="evidence" value="ECO:0007669"/>
    <property type="project" value="TreeGrafter"/>
</dbReference>
<dbReference type="AlphaFoldDB" id="A0A538SWW1"/>
<feature type="domain" description="Anthranilate synthase component I N-terminal" evidence="2">
    <location>
        <begin position="16"/>
        <end position="139"/>
    </location>
</feature>
<evidence type="ECO:0000259" key="1">
    <source>
        <dbReference type="Pfam" id="PF00425"/>
    </source>
</evidence>
<dbReference type="Proteomes" id="UP000317716">
    <property type="component" value="Unassembled WGS sequence"/>
</dbReference>
<organism evidence="3 4">
    <name type="scientific">Eiseniibacteriota bacterium</name>
    <dbReference type="NCBI Taxonomy" id="2212470"/>
    <lineage>
        <taxon>Bacteria</taxon>
        <taxon>Candidatus Eiseniibacteriota</taxon>
    </lineage>
</organism>
<dbReference type="PANTHER" id="PTHR11236">
    <property type="entry name" value="AMINOBENZOATE/ANTHRANILATE SYNTHASE"/>
    <property type="match status" value="1"/>
</dbReference>
<evidence type="ECO:0000313" key="3">
    <source>
        <dbReference type="EMBL" id="TMQ55842.1"/>
    </source>
</evidence>
<sequence>MLPSLAHPISRPIAIADPQAALAALAPLPHPFLLHSALEGEGARWSFFGADPFAIDRGERYEEAAAAWRRIARRFPTEAAPATSAPFTGGMVGYWAYDFGRRLERIPAVARDDLGLPDFVLGLYDVVGAFDHAASRAYLFSSGLPLAGAAGRERAEARLDDFTRRLESAEKTLAAGPRSGVRAVSTFTPDDYRRAVEKVKDHIRRGDIFQANLSQRWTVELPRGAVPGAMAWALEAALARRSQAPYAGFFDACDHAVACASPERFLTLRGRTVTTRPIKGTRPRGADPAQDRALRDALRASEKDRAENVMIVDVLRNDLGRVCEAGSVETPVLCELESFPQVHHLTSTVTGTLRPGLDALDLLHAAFPGGSITGAPKIRAMEILDALEPVRRHIYTGSLGYLDWRGDAEWNIAIRTALVTPRAVHFAAGGGITADSDAEAEYQETLHKAEGVRVALADLLGPVALEPAALHAR</sequence>
<dbReference type="InterPro" id="IPR005801">
    <property type="entry name" value="ADC_synthase"/>
</dbReference>
<dbReference type="PRINTS" id="PR00095">
    <property type="entry name" value="ANTSNTHASEI"/>
</dbReference>